<organism evidence="1 2">
    <name type="scientific">Epilithonimonas xixisoli</name>
    <dbReference type="NCBI Taxonomy" id="1476462"/>
    <lineage>
        <taxon>Bacteria</taxon>
        <taxon>Pseudomonadati</taxon>
        <taxon>Bacteroidota</taxon>
        <taxon>Flavobacteriia</taxon>
        <taxon>Flavobacteriales</taxon>
        <taxon>Weeksellaceae</taxon>
        <taxon>Chryseobacterium group</taxon>
        <taxon>Epilithonimonas</taxon>
    </lineage>
</organism>
<sequence length="36" mass="4172">MIKEKSAVFTLLTFLFSKLKEKIGDLSLNNFFSYPT</sequence>
<evidence type="ECO:0000313" key="2">
    <source>
        <dbReference type="Proteomes" id="UP000295313"/>
    </source>
</evidence>
<dbReference type="EMBL" id="SOEO01000001">
    <property type="protein sequence ID" value="TDX86771.1"/>
    <property type="molecule type" value="Genomic_DNA"/>
</dbReference>
<keyword evidence="2" id="KW-1185">Reference proteome</keyword>
<accession>A0A4V3H2X5</accession>
<protein>
    <submittedName>
        <fullName evidence="1">Uncharacterized protein</fullName>
    </submittedName>
</protein>
<evidence type="ECO:0000313" key="1">
    <source>
        <dbReference type="EMBL" id="TDX86771.1"/>
    </source>
</evidence>
<name>A0A4V3H2X5_9FLAO</name>
<reference evidence="1 2" key="1">
    <citation type="submission" date="2019-03" db="EMBL/GenBank/DDBJ databases">
        <title>Genomic Encyclopedia of Type Strains, Phase III (KMG-III): the genomes of soil and plant-associated and newly described type strains.</title>
        <authorList>
            <person name="Whitman W."/>
        </authorList>
    </citation>
    <scope>NUCLEOTIDE SEQUENCE [LARGE SCALE GENOMIC DNA]</scope>
    <source>
        <strain evidence="1 2">CGMCC 1.12802</strain>
    </source>
</reference>
<gene>
    <name evidence="1" type="ORF">B0I22_0921</name>
</gene>
<comment type="caution">
    <text evidence="1">The sequence shown here is derived from an EMBL/GenBank/DDBJ whole genome shotgun (WGS) entry which is preliminary data.</text>
</comment>
<dbReference type="AlphaFoldDB" id="A0A4V3H2X5"/>
<proteinExistence type="predicted"/>
<dbReference type="Proteomes" id="UP000295313">
    <property type="component" value="Unassembled WGS sequence"/>
</dbReference>